<dbReference type="GeneID" id="28735649"/>
<dbReference type="EMBL" id="LFJN01000026">
    <property type="protein sequence ID" value="KPI37071.1"/>
    <property type="molecule type" value="Genomic_DNA"/>
</dbReference>
<sequence length="231" mass="24992">MHSPRSALLVIGEILALSSLATAFGKFGLSLGARYNRLDDLAFTDILQGTGLEQLPASEIWVETGIQYLDKKGDIQLSCDAANDYVLTFDPKVLDANAVAQDLLHYPFLVDSSFGQDCQALVNQSVLGPISSLTPAAQRAVKDDTTGASAVLRPIFVEEVQPSRITFTAAVGDYHDFMGTFVPSDTAELDFLQPGHYPDDIAASRKRHEKRSFIVGILLITCRLTQGANAC</sequence>
<dbReference type="AlphaFoldDB" id="A0A0N0NJK4"/>
<evidence type="ECO:0000313" key="1">
    <source>
        <dbReference type="EMBL" id="KPI37071.1"/>
    </source>
</evidence>
<proteinExistence type="predicted"/>
<name>A0A0N0NJK4_9EURO</name>
<organism evidence="1 2">
    <name type="scientific">Cyphellophora attinorum</name>
    <dbReference type="NCBI Taxonomy" id="1664694"/>
    <lineage>
        <taxon>Eukaryota</taxon>
        <taxon>Fungi</taxon>
        <taxon>Dikarya</taxon>
        <taxon>Ascomycota</taxon>
        <taxon>Pezizomycotina</taxon>
        <taxon>Eurotiomycetes</taxon>
        <taxon>Chaetothyriomycetidae</taxon>
        <taxon>Chaetothyriales</taxon>
        <taxon>Cyphellophoraceae</taxon>
        <taxon>Cyphellophora</taxon>
    </lineage>
</organism>
<gene>
    <name evidence="1" type="ORF">AB675_3695</name>
</gene>
<comment type="caution">
    <text evidence="1">The sequence shown here is derived from an EMBL/GenBank/DDBJ whole genome shotgun (WGS) entry which is preliminary data.</text>
</comment>
<dbReference type="Proteomes" id="UP000038010">
    <property type="component" value="Unassembled WGS sequence"/>
</dbReference>
<dbReference type="RefSeq" id="XP_017997034.1">
    <property type="nucleotide sequence ID" value="XM_018143769.1"/>
</dbReference>
<keyword evidence="2" id="KW-1185">Reference proteome</keyword>
<protein>
    <submittedName>
        <fullName evidence="1">Uncharacterized protein</fullName>
    </submittedName>
</protein>
<reference evidence="1 2" key="1">
    <citation type="submission" date="2015-06" db="EMBL/GenBank/DDBJ databases">
        <title>Draft genome of the ant-associated black yeast Phialophora attae CBS 131958.</title>
        <authorList>
            <person name="Moreno L.F."/>
            <person name="Stielow B.J."/>
            <person name="de Hoog S."/>
            <person name="Vicente V.A."/>
            <person name="Weiss V.A."/>
            <person name="de Vries M."/>
            <person name="Cruz L.M."/>
            <person name="Souza E.M."/>
        </authorList>
    </citation>
    <scope>NUCLEOTIDE SEQUENCE [LARGE SCALE GENOMIC DNA]</scope>
    <source>
        <strain evidence="1 2">CBS 131958</strain>
    </source>
</reference>
<dbReference type="VEuPathDB" id="FungiDB:AB675_3695"/>
<evidence type="ECO:0000313" key="2">
    <source>
        <dbReference type="Proteomes" id="UP000038010"/>
    </source>
</evidence>
<accession>A0A0N0NJK4</accession>